<protein>
    <recommendedName>
        <fullName evidence="3">Secreted protein</fullName>
    </recommendedName>
</protein>
<reference evidence="2" key="1">
    <citation type="journal article" date="2019" name="Int. J. Syst. Evol. Microbiol.">
        <title>The Global Catalogue of Microorganisms (GCM) 10K type strain sequencing project: providing services to taxonomists for standard genome sequencing and annotation.</title>
        <authorList>
            <consortium name="The Broad Institute Genomics Platform"/>
            <consortium name="The Broad Institute Genome Sequencing Center for Infectious Disease"/>
            <person name="Wu L."/>
            <person name="Ma J."/>
        </authorList>
    </citation>
    <scope>NUCLEOTIDE SEQUENCE [LARGE SCALE GENOMIC DNA]</scope>
    <source>
        <strain evidence="2">JCM 12165</strain>
    </source>
</reference>
<evidence type="ECO:0008006" key="3">
    <source>
        <dbReference type="Google" id="ProtNLM"/>
    </source>
</evidence>
<dbReference type="Proteomes" id="UP001597145">
    <property type="component" value="Unassembled WGS sequence"/>
</dbReference>
<name>A0ABW4FSL0_9PSEU</name>
<comment type="caution">
    <text evidence="1">The sequence shown here is derived from an EMBL/GenBank/DDBJ whole genome shotgun (WGS) entry which is preliminary data.</text>
</comment>
<organism evidence="1 2">
    <name type="scientific">Pseudonocardia aurantiaca</name>
    <dbReference type="NCBI Taxonomy" id="75290"/>
    <lineage>
        <taxon>Bacteria</taxon>
        <taxon>Bacillati</taxon>
        <taxon>Actinomycetota</taxon>
        <taxon>Actinomycetes</taxon>
        <taxon>Pseudonocardiales</taxon>
        <taxon>Pseudonocardiaceae</taxon>
        <taxon>Pseudonocardia</taxon>
    </lineage>
</organism>
<evidence type="ECO:0000313" key="2">
    <source>
        <dbReference type="Proteomes" id="UP001597145"/>
    </source>
</evidence>
<gene>
    <name evidence="1" type="ORF">ACFSCY_29045</name>
</gene>
<evidence type="ECO:0000313" key="1">
    <source>
        <dbReference type="EMBL" id="MFD1533479.1"/>
    </source>
</evidence>
<dbReference type="EMBL" id="JBHUCP010000025">
    <property type="protein sequence ID" value="MFD1533479.1"/>
    <property type="molecule type" value="Genomic_DNA"/>
</dbReference>
<proteinExistence type="predicted"/>
<sequence length="295" mass="30169">MGTAARLSGYLAVLALLFGVAWWVGAATGEPGTLPADTVAAGAGHGHPGGHIESSATVDSAGVLASAAGYTLVPQGTTTFLPGTPAELAFTVSGSDGQPVTAFDVDHERLLHLVVVRRDAAGFQHLHPALGPDGVWRVPLTLPAAGVYRAYADFVPTGGPPLVLGVDLFAPGDFAPIAFPPSRVAEVDGYQVRLDGELVPGGPSQVFATVSLNGAAVTDLEPYLGAFGHLVVLRQSDLAYLHVHPDAAPPGPADRSGPGVAFTAEVPTPGGYRLFFDFQHGGVVRTTEFTVGAGR</sequence>
<dbReference type="RefSeq" id="WP_343985425.1">
    <property type="nucleotide sequence ID" value="NZ_BAAAJG010000026.1"/>
</dbReference>
<accession>A0ABW4FSL0</accession>
<keyword evidence="2" id="KW-1185">Reference proteome</keyword>